<sequence precursor="true">MNVLQPRTILACLCVLQICSWGCAAEPAIPNQLTKQEQQQGFELLFNGKDLKGWEQSGNWQVQDGVITRSGKGGSLTYGKQPLPDDFELMFEWKVGAGSNSGIYYRPGQYEYQILDNQKHADGKNPRTSAASLYFCMPPSEDATRPVGEWNQGRIYCKGTVIQHWLNGKKVIDFDYTDPRYAWHVALLANRGGRLSDRGAPLFLQDHGDPVWYRSLKLRTIPQEEDVVRTPVKPAHVTDEAMAAEQRKLQRIMESRARQQQKK</sequence>
<keyword evidence="1" id="KW-0732">Signal</keyword>
<protein>
    <recommendedName>
        <fullName evidence="2">3-keto-alpha-glucoside-1,2-lyase/3-keto-2-hydroxy-glucal hydratase domain-containing protein</fullName>
    </recommendedName>
</protein>
<dbReference type="InterPro" id="IPR010496">
    <property type="entry name" value="AL/BT2_dom"/>
</dbReference>
<accession>A0A517Q9J6</accession>
<evidence type="ECO:0000313" key="4">
    <source>
        <dbReference type="EMBL" id="QDV19010.1"/>
    </source>
</evidence>
<feature type="chain" id="PRO_5044617222" description="3-keto-alpha-glucoside-1,2-lyase/3-keto-2-hydroxy-glucal hydratase domain-containing protein" evidence="1">
    <location>
        <begin position="25"/>
        <end position="263"/>
    </location>
</feature>
<keyword evidence="5" id="KW-1185">Reference proteome</keyword>
<feature type="domain" description="3-keto-alpha-glucoside-1,2-lyase/3-keto-2-hydroxy-glucal hydratase" evidence="2">
    <location>
        <begin position="41"/>
        <end position="219"/>
    </location>
</feature>
<dbReference type="EMBL" id="CP036317">
    <property type="protein sequence ID" value="QDV19010.1"/>
    <property type="molecule type" value="Genomic_DNA"/>
</dbReference>
<evidence type="ECO:0000313" key="6">
    <source>
        <dbReference type="Proteomes" id="UP000320839"/>
    </source>
</evidence>
<dbReference type="EMBL" id="CP037421">
    <property type="protein sequence ID" value="QDT28271.1"/>
    <property type="molecule type" value="Genomic_DNA"/>
</dbReference>
<organism evidence="4 6">
    <name type="scientific">Gimesia panareensis</name>
    <dbReference type="NCBI Taxonomy" id="2527978"/>
    <lineage>
        <taxon>Bacteria</taxon>
        <taxon>Pseudomonadati</taxon>
        <taxon>Planctomycetota</taxon>
        <taxon>Planctomycetia</taxon>
        <taxon>Planctomycetales</taxon>
        <taxon>Planctomycetaceae</taxon>
        <taxon>Gimesia</taxon>
    </lineage>
</organism>
<name>A0A518A8U2_9PLAN</name>
<feature type="signal peptide" evidence="1">
    <location>
        <begin position="1"/>
        <end position="24"/>
    </location>
</feature>
<reference evidence="4 6" key="1">
    <citation type="submission" date="2019-02" db="EMBL/GenBank/DDBJ databases">
        <title>Deep-cultivation of Planctomycetes and their phenomic and genomic characterization uncovers novel biology.</title>
        <authorList>
            <person name="Wiegand S."/>
            <person name="Jogler M."/>
            <person name="Boedeker C."/>
            <person name="Pinto D."/>
            <person name="Vollmers J."/>
            <person name="Rivas-Marin E."/>
            <person name="Kohn T."/>
            <person name="Peeters S.H."/>
            <person name="Heuer A."/>
            <person name="Rast P."/>
            <person name="Oberbeckmann S."/>
            <person name="Bunk B."/>
            <person name="Jeske O."/>
            <person name="Meyerdierks A."/>
            <person name="Storesund J.E."/>
            <person name="Kallscheuer N."/>
            <person name="Luecker S."/>
            <person name="Lage O.M."/>
            <person name="Pohl T."/>
            <person name="Merkel B.J."/>
            <person name="Hornburger P."/>
            <person name="Mueller R.-W."/>
            <person name="Bruemmer F."/>
            <person name="Labrenz M."/>
            <person name="Spormann A.M."/>
            <person name="Op den Camp H."/>
            <person name="Overmann J."/>
            <person name="Amann R."/>
            <person name="Jetten M.S.M."/>
            <person name="Mascher T."/>
            <person name="Medema M.H."/>
            <person name="Devos D.P."/>
            <person name="Kaster A.-K."/>
            <person name="Ovreas L."/>
            <person name="Rohde M."/>
            <person name="Galperin M.Y."/>
            <person name="Jogler C."/>
        </authorList>
    </citation>
    <scope>NUCLEOTIDE SEQUENCE [LARGE SCALE GENOMIC DNA]</scope>
    <source>
        <strain evidence="3 5">Enr10</strain>
        <strain evidence="4 6">Pan153</strain>
    </source>
</reference>
<evidence type="ECO:0000313" key="5">
    <source>
        <dbReference type="Proteomes" id="UP000315647"/>
    </source>
</evidence>
<dbReference type="Proteomes" id="UP000315647">
    <property type="component" value="Chromosome"/>
</dbReference>
<proteinExistence type="predicted"/>
<dbReference type="Proteomes" id="UP000320839">
    <property type="component" value="Chromosome"/>
</dbReference>
<dbReference type="OrthoDB" id="9814708at2"/>
<gene>
    <name evidence="3" type="ORF">Enr10x_36120</name>
    <name evidence="4" type="ORF">Pan153_36720</name>
</gene>
<dbReference type="Gene3D" id="2.60.120.560">
    <property type="entry name" value="Exo-inulinase, domain 1"/>
    <property type="match status" value="1"/>
</dbReference>
<dbReference type="AlphaFoldDB" id="A0A518A8U2"/>
<evidence type="ECO:0000256" key="1">
    <source>
        <dbReference type="SAM" id="SignalP"/>
    </source>
</evidence>
<accession>A0A518A8U2</accession>
<dbReference type="Pfam" id="PF06439">
    <property type="entry name" value="3keto-disac_hyd"/>
    <property type="match status" value="1"/>
</dbReference>
<accession>A0A518FRU0</accession>
<evidence type="ECO:0000313" key="3">
    <source>
        <dbReference type="EMBL" id="QDT28271.1"/>
    </source>
</evidence>
<dbReference type="GO" id="GO:0016787">
    <property type="term" value="F:hydrolase activity"/>
    <property type="evidence" value="ECO:0007669"/>
    <property type="project" value="InterPro"/>
</dbReference>
<evidence type="ECO:0000259" key="2">
    <source>
        <dbReference type="Pfam" id="PF06439"/>
    </source>
</evidence>
<dbReference type="RefSeq" id="WP_145110598.1">
    <property type="nucleotide sequence ID" value="NZ_CP036277.1"/>
</dbReference>